<dbReference type="InterPro" id="IPR006311">
    <property type="entry name" value="TAT_signal"/>
</dbReference>
<dbReference type="RefSeq" id="WP_209771774.1">
    <property type="nucleotide sequence ID" value="NZ_JAGINP010000032.1"/>
</dbReference>
<gene>
    <name evidence="2" type="ORF">J2851_006329</name>
</gene>
<name>A0ABS4SVB6_9PROT</name>
<dbReference type="NCBIfam" id="TIGR01409">
    <property type="entry name" value="TAT_signal_seq"/>
    <property type="match status" value="1"/>
</dbReference>
<proteinExistence type="predicted"/>
<comment type="caution">
    <text evidence="2">The sequence shown here is derived from an EMBL/GenBank/DDBJ whole genome shotgun (WGS) entry which is preliminary data.</text>
</comment>
<accession>A0ABS4SVB6</accession>
<evidence type="ECO:0000256" key="1">
    <source>
        <dbReference type="SAM" id="Phobius"/>
    </source>
</evidence>
<feature type="transmembrane region" description="Helical" evidence="1">
    <location>
        <begin position="21"/>
        <end position="43"/>
    </location>
</feature>
<organism evidence="2 3">
    <name type="scientific">Azospirillum rugosum</name>
    <dbReference type="NCBI Taxonomy" id="416170"/>
    <lineage>
        <taxon>Bacteria</taxon>
        <taxon>Pseudomonadati</taxon>
        <taxon>Pseudomonadota</taxon>
        <taxon>Alphaproteobacteria</taxon>
        <taxon>Rhodospirillales</taxon>
        <taxon>Azospirillaceae</taxon>
        <taxon>Azospirillum</taxon>
    </lineage>
</organism>
<protein>
    <recommendedName>
        <fullName evidence="4">Twin-arginine translocation pathway signal</fullName>
    </recommendedName>
</protein>
<keyword evidence="3" id="KW-1185">Reference proteome</keyword>
<keyword evidence="1" id="KW-0812">Transmembrane</keyword>
<keyword evidence="1" id="KW-0472">Membrane</keyword>
<dbReference type="PROSITE" id="PS51318">
    <property type="entry name" value="TAT"/>
    <property type="match status" value="1"/>
</dbReference>
<evidence type="ECO:0000313" key="2">
    <source>
        <dbReference type="EMBL" id="MBP2296511.1"/>
    </source>
</evidence>
<sequence length="188" mass="20283">MSSITDSGAGSNARAAVGRRAFLAGSATAAAAAAILVSGGAILCPREAWGYETKALAPDTMRSLVRMARDIYPHDRLPDRVYAVAMKVQDEAAAGDAKLKEMYEAGMAKLDKLAKAKHASPYAEVGWEADRVRLLHEIEADPFFQKVRGGLVTGIYNNKEVWPLFGYEGESASKGGYIARGFNDIEWL</sequence>
<dbReference type="Proteomes" id="UP000781958">
    <property type="component" value="Unassembled WGS sequence"/>
</dbReference>
<dbReference type="InterPro" id="IPR019546">
    <property type="entry name" value="TAT_signal_bac_arc"/>
</dbReference>
<evidence type="ECO:0008006" key="4">
    <source>
        <dbReference type="Google" id="ProtNLM"/>
    </source>
</evidence>
<keyword evidence="1" id="KW-1133">Transmembrane helix</keyword>
<evidence type="ECO:0000313" key="3">
    <source>
        <dbReference type="Proteomes" id="UP000781958"/>
    </source>
</evidence>
<reference evidence="2 3" key="1">
    <citation type="submission" date="2021-03" db="EMBL/GenBank/DDBJ databases">
        <title>Genomic Encyclopedia of Type Strains, Phase III (KMG-III): the genomes of soil and plant-associated and newly described type strains.</title>
        <authorList>
            <person name="Whitman W."/>
        </authorList>
    </citation>
    <scope>NUCLEOTIDE SEQUENCE [LARGE SCALE GENOMIC DNA]</scope>
    <source>
        <strain evidence="2 3">IMMIB AFH-6</strain>
    </source>
</reference>
<dbReference type="EMBL" id="JAGINP010000032">
    <property type="protein sequence ID" value="MBP2296511.1"/>
    <property type="molecule type" value="Genomic_DNA"/>
</dbReference>